<dbReference type="PANTHER" id="PTHR31434">
    <property type="entry name" value="S PHASE CYCLIN A-ASSOCIATED PROTEIN IN THE ENDOPLASMIC RETICULUM"/>
    <property type="match status" value="1"/>
</dbReference>
<protein>
    <submittedName>
        <fullName evidence="1">Uncharacterized protein</fullName>
    </submittedName>
</protein>
<evidence type="ECO:0000313" key="1">
    <source>
        <dbReference type="EMBL" id="KAF6135537.1"/>
    </source>
</evidence>
<comment type="caution">
    <text evidence="1">The sequence shown here is derived from an EMBL/GenBank/DDBJ whole genome shotgun (WGS) entry which is preliminary data.</text>
</comment>
<accession>A0A7J7KYX1</accession>
<organism evidence="1 2">
    <name type="scientific">Kingdonia uniflora</name>
    <dbReference type="NCBI Taxonomy" id="39325"/>
    <lineage>
        <taxon>Eukaryota</taxon>
        <taxon>Viridiplantae</taxon>
        <taxon>Streptophyta</taxon>
        <taxon>Embryophyta</taxon>
        <taxon>Tracheophyta</taxon>
        <taxon>Spermatophyta</taxon>
        <taxon>Magnoliopsida</taxon>
        <taxon>Ranunculales</taxon>
        <taxon>Circaeasteraceae</taxon>
        <taxon>Kingdonia</taxon>
    </lineage>
</organism>
<dbReference type="EMBL" id="JACGCM010002784">
    <property type="protein sequence ID" value="KAF6135537.1"/>
    <property type="molecule type" value="Genomic_DNA"/>
</dbReference>
<reference evidence="1 2" key="1">
    <citation type="journal article" date="2020" name="IScience">
        <title>Genome Sequencing of the Endangered Kingdonia uniflora (Circaeasteraceae, Ranunculales) Reveals Potential Mechanisms of Evolutionary Specialization.</title>
        <authorList>
            <person name="Sun Y."/>
            <person name="Deng T."/>
            <person name="Zhang A."/>
            <person name="Moore M.J."/>
            <person name="Landis J.B."/>
            <person name="Lin N."/>
            <person name="Zhang H."/>
            <person name="Zhang X."/>
            <person name="Huang J."/>
            <person name="Zhang X."/>
            <person name="Sun H."/>
            <person name="Wang H."/>
        </authorList>
    </citation>
    <scope>NUCLEOTIDE SEQUENCE [LARGE SCALE GENOMIC DNA]</scope>
    <source>
        <strain evidence="1">TB1705</strain>
        <tissue evidence="1">Leaf</tissue>
    </source>
</reference>
<keyword evidence="2" id="KW-1185">Reference proteome</keyword>
<gene>
    <name evidence="1" type="ORF">GIB67_015390</name>
</gene>
<evidence type="ECO:0000313" key="2">
    <source>
        <dbReference type="Proteomes" id="UP000541444"/>
    </source>
</evidence>
<name>A0A7J7KYX1_9MAGN</name>
<proteinExistence type="predicted"/>
<dbReference type="OrthoDB" id="1989922at2759"/>
<dbReference type="PANTHER" id="PTHR31434:SF2">
    <property type="entry name" value="S PHASE CYCLIN A-ASSOCIATED PROTEIN IN THE ENDOPLASMIC RETICULUM"/>
    <property type="match status" value="1"/>
</dbReference>
<dbReference type="Proteomes" id="UP000541444">
    <property type="component" value="Unassembled WGS sequence"/>
</dbReference>
<dbReference type="AlphaFoldDB" id="A0A7J7KYX1"/>
<sequence>MLVGCSWRIGAHGVILSADLIDMCHSVALGDNFYNVAIYDIVDGNALLFRPNSNIKRLLVMQDNYGASGYFLEIGGTNKRKHVETLKLTEVSTSDKLESFHASQEFLEGKKPELHASRQPGLLDFIVFALPVSHTSKPEACQGTYVLPSNFEEATTRVLKAFNNLVLLDITLLEGMMVIDEMLRLGGIAIWLMRKEK</sequence>